<sequence>MCFPPSYFVVQFRNFLCASVVLLYIVGILWVILFLASLVVQWGFYFQMIVAQILVCKQYYMCLNYKTPEHLPKLTHLTLVQLFHFVFLFFSCIKLICMTFMMDVRCQSLP</sequence>
<protein>
    <submittedName>
        <fullName evidence="2">Uncharacterized protein</fullName>
    </submittedName>
</protein>
<dbReference type="EMBL" id="MU069809">
    <property type="protein sequence ID" value="KAF5833464.1"/>
    <property type="molecule type" value="Genomic_DNA"/>
</dbReference>
<feature type="transmembrane region" description="Helical" evidence="1">
    <location>
        <begin position="82"/>
        <end position="102"/>
    </location>
</feature>
<evidence type="ECO:0000313" key="3">
    <source>
        <dbReference type="Proteomes" id="UP000815325"/>
    </source>
</evidence>
<feature type="transmembrane region" description="Helical" evidence="1">
    <location>
        <begin position="12"/>
        <end position="36"/>
    </location>
</feature>
<comment type="caution">
    <text evidence="2">The sequence shown here is derived from an EMBL/GenBank/DDBJ whole genome shotgun (WGS) entry which is preliminary data.</text>
</comment>
<proteinExistence type="predicted"/>
<accession>A0ABQ7GFU1</accession>
<keyword evidence="1" id="KW-0812">Transmembrane</keyword>
<keyword evidence="1" id="KW-0472">Membrane</keyword>
<keyword evidence="1" id="KW-1133">Transmembrane helix</keyword>
<gene>
    <name evidence="2" type="ORF">DUNSADRAFT_10219</name>
</gene>
<reference evidence="2" key="1">
    <citation type="submission" date="2017-08" db="EMBL/GenBank/DDBJ databases">
        <authorList>
            <person name="Polle J.E."/>
            <person name="Barry K."/>
            <person name="Cushman J."/>
            <person name="Schmutz J."/>
            <person name="Tran D."/>
            <person name="Hathwaick L.T."/>
            <person name="Yim W.C."/>
            <person name="Jenkins J."/>
            <person name="Mckie-Krisberg Z.M."/>
            <person name="Prochnik S."/>
            <person name="Lindquist E."/>
            <person name="Dockter R.B."/>
            <person name="Adam C."/>
            <person name="Molina H."/>
            <person name="Bunkerborg J."/>
            <person name="Jin E."/>
            <person name="Buchheim M."/>
            <person name="Magnuson J."/>
        </authorList>
    </citation>
    <scope>NUCLEOTIDE SEQUENCE</scope>
    <source>
        <strain evidence="2">CCAP 19/18</strain>
    </source>
</reference>
<organism evidence="2 3">
    <name type="scientific">Dunaliella salina</name>
    <name type="common">Green alga</name>
    <name type="synonym">Protococcus salinus</name>
    <dbReference type="NCBI Taxonomy" id="3046"/>
    <lineage>
        <taxon>Eukaryota</taxon>
        <taxon>Viridiplantae</taxon>
        <taxon>Chlorophyta</taxon>
        <taxon>core chlorophytes</taxon>
        <taxon>Chlorophyceae</taxon>
        <taxon>CS clade</taxon>
        <taxon>Chlamydomonadales</taxon>
        <taxon>Dunaliellaceae</taxon>
        <taxon>Dunaliella</taxon>
    </lineage>
</organism>
<name>A0ABQ7GFU1_DUNSA</name>
<keyword evidence="3" id="KW-1185">Reference proteome</keyword>
<evidence type="ECO:0000256" key="1">
    <source>
        <dbReference type="SAM" id="Phobius"/>
    </source>
</evidence>
<evidence type="ECO:0000313" key="2">
    <source>
        <dbReference type="EMBL" id="KAF5833464.1"/>
    </source>
</evidence>
<dbReference type="Proteomes" id="UP000815325">
    <property type="component" value="Unassembled WGS sequence"/>
</dbReference>